<protein>
    <submittedName>
        <fullName evidence="1">Diaminopimelate epimerase</fullName>
    </submittedName>
</protein>
<dbReference type="InterPro" id="IPR058944">
    <property type="entry name" value="CntK-like"/>
</dbReference>
<gene>
    <name evidence="1" type="ORF">AAEO50_02915</name>
</gene>
<evidence type="ECO:0000313" key="2">
    <source>
        <dbReference type="Proteomes" id="UP001389717"/>
    </source>
</evidence>
<accession>A0ABU9K579</accession>
<dbReference type="Gene3D" id="3.10.310.10">
    <property type="entry name" value="Diaminopimelate Epimerase, Chain A, domain 1"/>
    <property type="match status" value="2"/>
</dbReference>
<organism evidence="1 2">
    <name type="scientific">Rossellomorea oryzaecorticis</name>
    <dbReference type="NCBI Taxonomy" id="1396505"/>
    <lineage>
        <taxon>Bacteria</taxon>
        <taxon>Bacillati</taxon>
        <taxon>Bacillota</taxon>
        <taxon>Bacilli</taxon>
        <taxon>Bacillales</taxon>
        <taxon>Bacillaceae</taxon>
        <taxon>Rossellomorea</taxon>
    </lineage>
</organism>
<reference evidence="1 2" key="1">
    <citation type="submission" date="2024-04" db="EMBL/GenBank/DDBJ databases">
        <title>Bacillus oryzaecorticis sp. nov., a moderately halophilic bacterium isolated from rice husks.</title>
        <authorList>
            <person name="Zhu H.-S."/>
        </authorList>
    </citation>
    <scope>NUCLEOTIDE SEQUENCE [LARGE SCALE GENOMIC DNA]</scope>
    <source>
        <strain evidence="1 2">ZC255</strain>
    </source>
</reference>
<dbReference type="SUPFAM" id="SSF54506">
    <property type="entry name" value="Diaminopimelate epimerase-like"/>
    <property type="match status" value="1"/>
</dbReference>
<dbReference type="RefSeq" id="WP_341980217.1">
    <property type="nucleotide sequence ID" value="NZ_JBBYAF010000003.1"/>
</dbReference>
<dbReference type="Pfam" id="PF26317">
    <property type="entry name" value="CntK_N"/>
    <property type="match status" value="1"/>
</dbReference>
<name>A0ABU9K579_9BACI</name>
<comment type="caution">
    <text evidence="1">The sequence shown here is derived from an EMBL/GenBank/DDBJ whole genome shotgun (WGS) entry which is preliminary data.</text>
</comment>
<evidence type="ECO:0000313" key="1">
    <source>
        <dbReference type="EMBL" id="MEL3971219.1"/>
    </source>
</evidence>
<dbReference type="EMBL" id="JBBYAF010000003">
    <property type="protein sequence ID" value="MEL3971219.1"/>
    <property type="molecule type" value="Genomic_DNA"/>
</dbReference>
<keyword evidence="2" id="KW-1185">Reference proteome</keyword>
<dbReference type="Proteomes" id="UP001389717">
    <property type="component" value="Unassembled WGS sequence"/>
</dbReference>
<sequence>MKQEVDFVKFNPTENMTVLVKTAHAFEDYGHIASKLMSYDCVHAEQVGFIKKPGDACADSSLWMAGGEFCGNACMSLAAFIAAERDIVDGRQMVVNVEASGTELLVRCQVRREMNRFICRLAMPLPERIEKRKKIEGRPFACTEIHYAEAVHLIMEIDEVDTAIRQYAETLALTVGAGYEGKLVGVMIFKPQTGELLPLIYVPELDSMVWERGCGSGTASLGVYLSWKNKGGISALIKQPGGMMNVTCEWENGSVTSVDIEGNVEIVAEGKAYIDGALPSLP</sequence>
<proteinExistence type="predicted"/>